<feature type="compositionally biased region" description="Basic and acidic residues" evidence="5">
    <location>
        <begin position="1737"/>
        <end position="1746"/>
    </location>
</feature>
<feature type="compositionally biased region" description="Polar residues" evidence="5">
    <location>
        <begin position="2098"/>
        <end position="2107"/>
    </location>
</feature>
<feature type="compositionally biased region" description="Basic and acidic residues" evidence="5">
    <location>
        <begin position="586"/>
        <end position="600"/>
    </location>
</feature>
<feature type="compositionally biased region" description="Polar residues" evidence="5">
    <location>
        <begin position="2012"/>
        <end position="2027"/>
    </location>
</feature>
<feature type="region of interest" description="Disordered" evidence="5">
    <location>
        <begin position="1544"/>
        <end position="2376"/>
    </location>
</feature>
<feature type="compositionally biased region" description="Basic and acidic residues" evidence="5">
    <location>
        <begin position="1925"/>
        <end position="1934"/>
    </location>
</feature>
<evidence type="ECO:0000256" key="1">
    <source>
        <dbReference type="ARBA" id="ARBA00004123"/>
    </source>
</evidence>
<dbReference type="EMBL" id="ML996576">
    <property type="protein sequence ID" value="KAF2755969.1"/>
    <property type="molecule type" value="Genomic_DNA"/>
</dbReference>
<sequence length="2376" mass="264823">MAPANKRKRGDRTFAHDSNDGGRPSPHRPQEMNTGGQNKSYNSNNNNRGGRRGSRGGRGGGYQPPRSPATPARPSQNPTPTAMSPPQNPSFNKPPPAQSVQQPRIQAPPNLDPVPLPNPNGIPFYYEYITDSCISSWKAEGRNNLVNATKQALVDDDYLVFNIVFQELIRAGLDGHLDATEAGATVKDILADAVDADNASQFLDTLSVMIEGLNPIPPRLHPLLVATEIDPMQMRTELDVPVLTALGLIRDTFFRSSIRKTTNELYRQCAFNLLREESEGYSKLMTEYFQAVNEQGPSGPFVAKCFEKVKALIGTFDLDVGRVLDVTLDVFASLLVKHHKFFIKLLRCSYWWPVHRAVEGIEVADPGFTSLPNWAEPDYEKWFATDDEKSRFNSLREIRDQGFWLRVKEIGMGAFFELGGRRIIKDRNETKVSNGDSNGVDEAEQEDTDAQWRRITGLLPPSGNHIAAQLLGFKLRFYASSARDTNDILPDNLIYLAGLLIKIGFISILDLYPHLYPAEEDMPALKDKLMKEKAEREKKNRPGGGTMNALAMAGALVDDTLPPAVARLRAEEARASSLRPDASSDAGKREEDDKNKLPDPVDQKYKLLQTLLLMGAIPESLFILGRYPWLLDVYPDLPEHIHRILHQCLSKVYDPLKPIIEEDGLRTPKKIAEEVGGLTKGQLSLNDGYTRRVLRWAQLDRMDAGDNGTDYKYYWDEWTDNVPICQNVDDVFTLCGSLLNLSGVKIGRDSKLMIKLARIGKMSLEQDPSNANFKRWQDLCKRLLVPALSLASGNPGVLNEVFELLQRFSTAVRYNMYAEWFTGATSRLPDIAVAFDQSKAETKDVLKRISKENVKQMARALAKIANGSPGIVFQVTLNQIESYSNLITVVIECAKYFTYLGYDVLTWSLLNSLGGRGRDRMQGDGMLTSPWLKALSTFTGGVFKRYANMDPTPVLQYITYQLRNGVSTDLEILEQMLEIMSGVRSEIEFNGPQVLAMAGSTTLRARTLAQVLDHRTKPETQLSAHRLIQSLVKPRLAAPLLISIAQERQVHVFRDENKDVPLKVAANNLDKLHHLFVQYLDVLRYNLNVDEFDSIVPDLVSLIAEYGVEPSIAWAICRDSLTKKINGYDAALKEKKEQDEKERKAHSTNQVKKSDDDVEMVDNESKPVVTAEGESSRLKQDEDMKDAPQSIDATTPTTAPADPADPSHPILKEIAERLKSALPEDLEDRMSLAFYTRFWQLGLHDLHVPMEQNTAETDKIRAQQAAIRAGKTDVSTSGRDRKKRQIAELNDEVDMLNAGAKSMLQVHTITFSRLKQENKFWFTSLTLNNAQLHQAILQDCFLPRILISAYDAHYVFRMLFYLHNAGTPGFHTWTMIDQIFKDKLLTPLIFQFTSREASNFGRFLNDLLKELAKWHATRDEYCRLAYGTKRDLPGLARKLDDNKKRPTDFLDFDEFRQSLFKWHNNLKTALMNCLKGGEYMHIRNSIIMLRAMHENFPSVDFMGKTLVESVREIAQNDTRGDLKLMAQSLVGLLSRRQKSWIMPQAFRPGGAVGSTGRGGSARPDTPQPGISGLNATASEFKPVGKANGAVTKPGGGDDDSDGEIDETKGSVRQRTANAPAGMSSANDTKPMDQESAPGKMEVEKHRASDYATPPTFSASGPQKPDGSRPPSQPAASRVQHALPNRPDGFSRGKPNDRPLDRSLDYRSHANSTPQADGRRLPPNGEYGRLEQVGETYPYRDPRERSPNRGVRGRSSERDRREPNRDPNWMGTRELSRDHPDNRRVRPMPSRDGLSDVRPPYESPRDGRDRFGPDSRPSPTADGHRRLQGVGPVSSPARDDRIAPGPYPPRGSDGSRGEGARGDGPRSDYRDERGTPSERPPLSGYSIAPHDRRDDPSGGPPPSGPRGERGGMRELFQPSNNPRNPADPDHGRLNREFTQPARPNQDPNYGRLNSGSEVPSGPRPRGRPGRESRNFANVQGASVQPPASPASDRAPPGPLDDRREQRSADLMAVTSSAPPTPSTEQPTATEIAGIHPSRLNHIQTDVPPPSGPRNSQRPLAGPSPSARGPPTGPAFGSDRERPPRSDHRGEDKRFVGVQNILQQANSGGSFERNPTDRGAPNRAIVRPGRSSGLPSPNQPSTPISVNPDNVQPPTGGRDLMASNSQGETGSQDERNEGRGSRRDGRDSKSSRHRERERSPRGEKEGSNRRERDDGRTEHRDKRPTTSAERPERSERPERVESGRESSRRNGREEGRERDRGNERGGEREREHRERREGRGDRDREREAGGSHLLHQSSRNEGRRPPLPPQAPPPGPLPNNTWQGDRPSDMRIRGEGHRRDSGDLRGGERGGRKRGRGDEPGSGPQGGHLDKRPRRSQG</sequence>
<feature type="compositionally biased region" description="Basic and acidic residues" evidence="5">
    <location>
        <begin position="11"/>
        <end position="20"/>
    </location>
</feature>
<feature type="compositionally biased region" description="Basic and acidic residues" evidence="5">
    <location>
        <begin position="2076"/>
        <end position="2093"/>
    </location>
</feature>
<feature type="region of interest" description="Disordered" evidence="5">
    <location>
        <begin position="1"/>
        <end position="116"/>
    </location>
</feature>
<feature type="domain" description="THO complex subunitTHOC2 N-terminal" evidence="7">
    <location>
        <begin position="861"/>
        <end position="936"/>
    </location>
</feature>
<feature type="compositionally biased region" description="Basic and acidic residues" evidence="5">
    <location>
        <begin position="1773"/>
        <end position="1783"/>
    </location>
</feature>
<dbReference type="Pfam" id="PF11732">
    <property type="entry name" value="Thoc2"/>
    <property type="match status" value="1"/>
</dbReference>
<dbReference type="GO" id="GO:0006406">
    <property type="term" value="P:mRNA export from nucleus"/>
    <property type="evidence" value="ECO:0007669"/>
    <property type="project" value="InterPro"/>
</dbReference>
<dbReference type="Proteomes" id="UP000799437">
    <property type="component" value="Unassembled WGS sequence"/>
</dbReference>
<feature type="region of interest" description="Disordered" evidence="5">
    <location>
        <begin position="572"/>
        <end position="600"/>
    </location>
</feature>
<feature type="compositionally biased region" description="Pro residues" evidence="5">
    <location>
        <begin position="86"/>
        <end position="97"/>
    </location>
</feature>
<feature type="compositionally biased region" description="Basic and acidic residues" evidence="5">
    <location>
        <begin position="1174"/>
        <end position="1186"/>
    </location>
</feature>
<feature type="compositionally biased region" description="Basic and acidic residues" evidence="5">
    <location>
        <begin position="1852"/>
        <end position="1875"/>
    </location>
</feature>
<organism evidence="9 10">
    <name type="scientific">Pseudovirgaria hyperparasitica</name>
    <dbReference type="NCBI Taxonomy" id="470096"/>
    <lineage>
        <taxon>Eukaryota</taxon>
        <taxon>Fungi</taxon>
        <taxon>Dikarya</taxon>
        <taxon>Ascomycota</taxon>
        <taxon>Pezizomycotina</taxon>
        <taxon>Dothideomycetes</taxon>
        <taxon>Dothideomycetes incertae sedis</taxon>
        <taxon>Acrospermales</taxon>
        <taxon>Acrospermaceae</taxon>
        <taxon>Pseudovirgaria</taxon>
    </lineage>
</organism>
<feature type="compositionally biased region" description="Polar residues" evidence="5">
    <location>
        <begin position="2131"/>
        <end position="2151"/>
    </location>
</feature>
<feature type="compositionally biased region" description="Polar residues" evidence="5">
    <location>
        <begin position="1940"/>
        <end position="1952"/>
    </location>
</feature>
<evidence type="ECO:0000256" key="3">
    <source>
        <dbReference type="ARBA" id="ARBA00019596"/>
    </source>
</evidence>
<feature type="compositionally biased region" description="Basic and acidic residues" evidence="5">
    <location>
        <begin position="1133"/>
        <end position="1145"/>
    </location>
</feature>
<feature type="compositionally biased region" description="Pro residues" evidence="5">
    <location>
        <begin position="2303"/>
        <end position="2315"/>
    </location>
</feature>
<feature type="compositionally biased region" description="Basic and acidic residues" evidence="5">
    <location>
        <begin position="1753"/>
        <end position="1764"/>
    </location>
</feature>
<feature type="compositionally biased region" description="Polar residues" evidence="5">
    <location>
        <begin position="31"/>
        <end position="41"/>
    </location>
</feature>
<protein>
    <recommendedName>
        <fullName evidence="3">THO complex subunit 2</fullName>
    </recommendedName>
</protein>
<feature type="region of interest" description="Disordered" evidence="5">
    <location>
        <begin position="1133"/>
        <end position="1208"/>
    </location>
</feature>
<feature type="domain" description="THO complex subunit 2 N-terminal" evidence="8">
    <location>
        <begin position="129"/>
        <end position="859"/>
    </location>
</feature>
<proteinExistence type="inferred from homology"/>
<feature type="compositionally biased region" description="Gly residues" evidence="5">
    <location>
        <begin position="1550"/>
        <end position="1559"/>
    </location>
</feature>
<dbReference type="OrthoDB" id="29024at2759"/>
<gene>
    <name evidence="9" type="ORF">EJ05DRAFT_467396</name>
</gene>
<dbReference type="RefSeq" id="XP_033598420.1">
    <property type="nucleotide sequence ID" value="XM_033742845.1"/>
</dbReference>
<feature type="compositionally biased region" description="Basic and acidic residues" evidence="5">
    <location>
        <begin position="1802"/>
        <end position="1812"/>
    </location>
</feature>
<dbReference type="InterPro" id="IPR021726">
    <property type="entry name" value="THO_THOC2_N"/>
</dbReference>
<evidence type="ECO:0000313" key="9">
    <source>
        <dbReference type="EMBL" id="KAF2755969.1"/>
    </source>
</evidence>
<reference evidence="9" key="1">
    <citation type="journal article" date="2020" name="Stud. Mycol.">
        <title>101 Dothideomycetes genomes: a test case for predicting lifestyles and emergence of pathogens.</title>
        <authorList>
            <person name="Haridas S."/>
            <person name="Albert R."/>
            <person name="Binder M."/>
            <person name="Bloem J."/>
            <person name="Labutti K."/>
            <person name="Salamov A."/>
            <person name="Andreopoulos B."/>
            <person name="Baker S."/>
            <person name="Barry K."/>
            <person name="Bills G."/>
            <person name="Bluhm B."/>
            <person name="Cannon C."/>
            <person name="Castanera R."/>
            <person name="Culley D."/>
            <person name="Daum C."/>
            <person name="Ezra D."/>
            <person name="Gonzalez J."/>
            <person name="Henrissat B."/>
            <person name="Kuo A."/>
            <person name="Liang C."/>
            <person name="Lipzen A."/>
            <person name="Lutzoni F."/>
            <person name="Magnuson J."/>
            <person name="Mondo S."/>
            <person name="Nolan M."/>
            <person name="Ohm R."/>
            <person name="Pangilinan J."/>
            <person name="Park H.-J."/>
            <person name="Ramirez L."/>
            <person name="Alfaro M."/>
            <person name="Sun H."/>
            <person name="Tritt A."/>
            <person name="Yoshinaga Y."/>
            <person name="Zwiers L.-H."/>
            <person name="Turgeon B."/>
            <person name="Goodwin S."/>
            <person name="Spatafora J."/>
            <person name="Crous P."/>
            <person name="Grigoriev I."/>
        </authorList>
    </citation>
    <scope>NUCLEOTIDE SEQUENCE</scope>
    <source>
        <strain evidence="9">CBS 121739</strain>
    </source>
</reference>
<evidence type="ECO:0000259" key="7">
    <source>
        <dbReference type="Pfam" id="PF11732"/>
    </source>
</evidence>
<evidence type="ECO:0000256" key="5">
    <source>
        <dbReference type="SAM" id="MobiDB-lite"/>
    </source>
</evidence>
<feature type="compositionally biased region" description="Low complexity" evidence="5">
    <location>
        <begin position="1192"/>
        <end position="1204"/>
    </location>
</feature>
<evidence type="ECO:0000313" key="10">
    <source>
        <dbReference type="Proteomes" id="UP000799437"/>
    </source>
</evidence>
<evidence type="ECO:0000259" key="6">
    <source>
        <dbReference type="Pfam" id="PF11262"/>
    </source>
</evidence>
<evidence type="ECO:0000256" key="2">
    <source>
        <dbReference type="ARBA" id="ARBA00007857"/>
    </source>
</evidence>
<keyword evidence="4" id="KW-0539">Nucleus</keyword>
<feature type="compositionally biased region" description="Basic and acidic residues" evidence="5">
    <location>
        <begin position="2324"/>
        <end position="2348"/>
    </location>
</feature>
<dbReference type="PANTHER" id="PTHR21597">
    <property type="entry name" value="THO2 PROTEIN"/>
    <property type="match status" value="1"/>
</dbReference>
<comment type="similarity">
    <text evidence="2">Belongs to the THOC2 family.</text>
</comment>
<dbReference type="Pfam" id="PF16134">
    <property type="entry name" value="THOC2_N"/>
    <property type="match status" value="1"/>
</dbReference>
<name>A0A6A6W1G0_9PEZI</name>
<feature type="compositionally biased region" description="Basic and acidic residues" evidence="5">
    <location>
        <begin position="1688"/>
        <end position="1707"/>
    </location>
</feature>
<dbReference type="GeneID" id="54483899"/>
<evidence type="ECO:0000259" key="8">
    <source>
        <dbReference type="Pfam" id="PF16134"/>
    </source>
</evidence>
<feature type="compositionally biased region" description="Basic and acidic residues" evidence="5">
    <location>
        <begin position="2170"/>
        <end position="2287"/>
    </location>
</feature>
<comment type="subcellular location">
    <subcellularLocation>
        <location evidence="1">Nucleus</location>
    </subcellularLocation>
</comment>
<evidence type="ECO:0000256" key="4">
    <source>
        <dbReference type="ARBA" id="ARBA00023242"/>
    </source>
</evidence>
<dbReference type="GO" id="GO:0006397">
    <property type="term" value="P:mRNA processing"/>
    <property type="evidence" value="ECO:0007669"/>
    <property type="project" value="InterPro"/>
</dbReference>
<accession>A0A6A6W1G0</accession>
<dbReference type="GO" id="GO:0000445">
    <property type="term" value="C:THO complex part of transcription export complex"/>
    <property type="evidence" value="ECO:0007669"/>
    <property type="project" value="TreeGrafter"/>
</dbReference>
<dbReference type="InterPro" id="IPR040007">
    <property type="entry name" value="Tho2"/>
</dbReference>
<dbReference type="GO" id="GO:0003729">
    <property type="term" value="F:mRNA binding"/>
    <property type="evidence" value="ECO:0007669"/>
    <property type="project" value="TreeGrafter"/>
</dbReference>
<dbReference type="Pfam" id="PF11262">
    <property type="entry name" value="Tho2"/>
    <property type="match status" value="1"/>
</dbReference>
<dbReference type="PANTHER" id="PTHR21597:SF0">
    <property type="entry name" value="THO COMPLEX SUBUNIT 2"/>
    <property type="match status" value="1"/>
</dbReference>
<feature type="compositionally biased region" description="Basic residues" evidence="5">
    <location>
        <begin position="1"/>
        <end position="10"/>
    </location>
</feature>
<dbReference type="InterPro" id="IPR032302">
    <property type="entry name" value="THOC2_N"/>
</dbReference>
<keyword evidence="10" id="KW-1185">Reference proteome</keyword>
<dbReference type="InterPro" id="IPR021418">
    <property type="entry name" value="THO_THOC2_C"/>
</dbReference>
<feature type="domain" description="THO complex subunitTHOC2 C-terminal" evidence="6">
    <location>
        <begin position="1228"/>
        <end position="1533"/>
    </location>
</feature>